<feature type="domain" description="ABC transporter" evidence="8">
    <location>
        <begin position="271"/>
        <end position="501"/>
    </location>
</feature>
<accession>A0A1I6UJZ1</accession>
<proteinExistence type="predicted"/>
<feature type="transmembrane region" description="Helical" evidence="7">
    <location>
        <begin position="825"/>
        <end position="846"/>
    </location>
</feature>
<dbReference type="PANTHER" id="PTHR43038">
    <property type="entry name" value="ATP-BINDING CASSETTE, SUB-FAMILY H, MEMBER 1"/>
    <property type="match status" value="1"/>
</dbReference>
<dbReference type="SMART" id="SM00382">
    <property type="entry name" value="AAA"/>
    <property type="match status" value="2"/>
</dbReference>
<dbReference type="InterPro" id="IPR017871">
    <property type="entry name" value="ABC_transporter-like_CS"/>
</dbReference>
<keyword evidence="11" id="KW-1185">Reference proteome</keyword>
<dbReference type="OrthoDB" id="9805029at2"/>
<dbReference type="GO" id="GO:0016887">
    <property type="term" value="F:ATP hydrolysis activity"/>
    <property type="evidence" value="ECO:0007669"/>
    <property type="project" value="InterPro"/>
</dbReference>
<evidence type="ECO:0000259" key="8">
    <source>
        <dbReference type="PROSITE" id="PS50893"/>
    </source>
</evidence>
<evidence type="ECO:0000256" key="7">
    <source>
        <dbReference type="SAM" id="Phobius"/>
    </source>
</evidence>
<dbReference type="InterPro" id="IPR003593">
    <property type="entry name" value="AAA+_ATPase"/>
</dbReference>
<organism evidence="10 11">
    <name type="scientific">Sulfitobacter marinus</name>
    <dbReference type="NCBI Taxonomy" id="394264"/>
    <lineage>
        <taxon>Bacteria</taxon>
        <taxon>Pseudomonadati</taxon>
        <taxon>Pseudomonadota</taxon>
        <taxon>Alphaproteobacteria</taxon>
        <taxon>Rhodobacterales</taxon>
        <taxon>Roseobacteraceae</taxon>
        <taxon>Sulfitobacter</taxon>
    </lineage>
</organism>
<feature type="transmembrane region" description="Helical" evidence="7">
    <location>
        <begin position="766"/>
        <end position="787"/>
    </location>
</feature>
<dbReference type="Gene3D" id="3.40.50.300">
    <property type="entry name" value="P-loop containing nucleotide triphosphate hydrolases"/>
    <property type="match status" value="2"/>
</dbReference>
<dbReference type="GO" id="GO:0140359">
    <property type="term" value="F:ABC-type transporter activity"/>
    <property type="evidence" value="ECO:0007669"/>
    <property type="project" value="InterPro"/>
</dbReference>
<dbReference type="InterPro" id="IPR027417">
    <property type="entry name" value="P-loop_NTPase"/>
</dbReference>
<feature type="domain" description="ABC transmembrane type-2" evidence="9">
    <location>
        <begin position="679"/>
        <end position="909"/>
    </location>
</feature>
<feature type="domain" description="ABC transporter" evidence="8">
    <location>
        <begin position="7"/>
        <end position="242"/>
    </location>
</feature>
<gene>
    <name evidence="10" type="ORF">SAMN04488040_2785</name>
</gene>
<keyword evidence="5 7" id="KW-1133">Transmembrane helix</keyword>
<name>A0A1I6UJZ1_9RHOB</name>
<evidence type="ECO:0000256" key="3">
    <source>
        <dbReference type="ARBA" id="ARBA00022741"/>
    </source>
</evidence>
<dbReference type="RefSeq" id="WP_093916942.1">
    <property type="nucleotide sequence ID" value="NZ_FPAJ01000004.1"/>
</dbReference>
<dbReference type="PROSITE" id="PS00211">
    <property type="entry name" value="ABC_TRANSPORTER_1"/>
    <property type="match status" value="1"/>
</dbReference>
<evidence type="ECO:0000256" key="6">
    <source>
        <dbReference type="ARBA" id="ARBA00023136"/>
    </source>
</evidence>
<dbReference type="STRING" id="394264.SAMN04488040_2785"/>
<dbReference type="SUPFAM" id="SSF52540">
    <property type="entry name" value="P-loop containing nucleoside triphosphate hydrolases"/>
    <property type="match status" value="2"/>
</dbReference>
<protein>
    <submittedName>
        <fullName evidence="10">Ribosome-dependent ATPase</fullName>
    </submittedName>
</protein>
<evidence type="ECO:0000313" key="11">
    <source>
        <dbReference type="Proteomes" id="UP000199239"/>
    </source>
</evidence>
<dbReference type="PROSITE" id="PS51012">
    <property type="entry name" value="ABC_TM2"/>
    <property type="match status" value="1"/>
</dbReference>
<feature type="transmembrane region" description="Helical" evidence="7">
    <location>
        <begin position="888"/>
        <end position="906"/>
    </location>
</feature>
<sequence>MTDAPIVQLSNVIHRYGATAALDDISLDIPAGCMAGLIGPDGVGKSTLLALAAGVRKVQTGQVQVLGGDIRDRHHLRDCNTRIAYMPQGLGRNLYPTLTVTENLDFFGRLFGQSIAERRARIADLLKATGLDPFPNRPAGKLSGGMKQKLSLCSALIHDPDLLILDEPTTGVDPLSRQQFWDLIDRIRGQRPTMSVIVATAYMEEAERFDWLAAMSDGKVIATGTPEDVRIKTGQPTLEKAFIALLPEAVRQGHREVIVPPRETQGGTPAVQAVSLTCRFGDFVAVDSVDFEIERGEIFGFLGSNGCGKTTTMKMLTGLLPASDGKALLFGESLDANDMRTRQRVGYMSQSFSLYSELTVRQNLDLHAELYQIPKTGRAARVSEMLDTFTLQDEADQKPDALPLGIRQRLQLAVAVIHAPEILILDEPTSGVDPIARDEFWQHLIGLSRNDGVTIFVSTHFMNEAERCDRISLMHAGRVLTVGTPAAIVRSKNAETLNDAFVSYLQEAAGEDTQARGSSGPQPSSYAAAPAPVQRRGFALARLWAFALRETMEILRDPMRLTFAFLGPVILMLTFGYGISFDVTDLPYAVHDQDQTAESRGLLEAFSGSEYFEEQAPASTAVELDARLKSGEIAIAIEIPPDFGRLLLRSEQPEVRVAIDAAMPFRAQTARGYLQGLALSYMEDQIERTYGEAIDTSGAEIETRFRYNQAFKSVYAIVPSVIMLMLVLIPSMMAAMGVVREKETGSIANFRSTPVTKTEFVLGKQLPYVVIAFLSFLTLLVMSYGVFHVPIRGSGIALLGGTLIYVLATTGFGILISTFTKTQVAATFAAAVIAIIPAVNFSGLLVPVSSLSGSGRMIGLGFPAAWYQQISVGTFTKGLGFAELWQNHVVLLGFAFFFIGASILMLRKQEK</sequence>
<keyword evidence="4" id="KW-0067">ATP-binding</keyword>
<evidence type="ECO:0000256" key="2">
    <source>
        <dbReference type="ARBA" id="ARBA00022692"/>
    </source>
</evidence>
<feature type="transmembrane region" description="Helical" evidence="7">
    <location>
        <begin position="561"/>
        <end position="579"/>
    </location>
</feature>
<reference evidence="11" key="1">
    <citation type="submission" date="2016-10" db="EMBL/GenBank/DDBJ databases">
        <authorList>
            <person name="Varghese N."/>
            <person name="Submissions S."/>
        </authorList>
    </citation>
    <scope>NUCLEOTIDE SEQUENCE [LARGE SCALE GENOMIC DNA]</scope>
    <source>
        <strain evidence="11">DSM 23422</strain>
    </source>
</reference>
<dbReference type="Pfam" id="PF00005">
    <property type="entry name" value="ABC_tran"/>
    <property type="match status" value="2"/>
</dbReference>
<evidence type="ECO:0000256" key="4">
    <source>
        <dbReference type="ARBA" id="ARBA00022840"/>
    </source>
</evidence>
<dbReference type="PROSITE" id="PS50893">
    <property type="entry name" value="ABC_TRANSPORTER_2"/>
    <property type="match status" value="2"/>
</dbReference>
<evidence type="ECO:0000313" key="10">
    <source>
        <dbReference type="EMBL" id="SFT01740.1"/>
    </source>
</evidence>
<feature type="transmembrane region" description="Helical" evidence="7">
    <location>
        <begin position="714"/>
        <end position="736"/>
    </location>
</feature>
<keyword evidence="3" id="KW-0547">Nucleotide-binding</keyword>
<dbReference type="NCBIfam" id="NF033858">
    <property type="entry name" value="ABC2_perm_RbbA"/>
    <property type="match status" value="1"/>
</dbReference>
<dbReference type="InterPro" id="IPR003439">
    <property type="entry name" value="ABC_transporter-like_ATP-bd"/>
</dbReference>
<dbReference type="PANTHER" id="PTHR43038:SF4">
    <property type="entry name" value="RIBOSOME-ASSOCIATED ATPASE"/>
    <property type="match status" value="1"/>
</dbReference>
<dbReference type="GO" id="GO:0016020">
    <property type="term" value="C:membrane"/>
    <property type="evidence" value="ECO:0007669"/>
    <property type="project" value="UniProtKB-SubCell"/>
</dbReference>
<dbReference type="GO" id="GO:0005524">
    <property type="term" value="F:ATP binding"/>
    <property type="evidence" value="ECO:0007669"/>
    <property type="project" value="UniProtKB-KW"/>
</dbReference>
<dbReference type="Pfam" id="PF12698">
    <property type="entry name" value="ABC2_membrane_3"/>
    <property type="match status" value="1"/>
</dbReference>
<dbReference type="InterPro" id="IPR047817">
    <property type="entry name" value="ABC2_TM_bact-type"/>
</dbReference>
<feature type="transmembrane region" description="Helical" evidence="7">
    <location>
        <begin position="796"/>
        <end position="819"/>
    </location>
</feature>
<keyword evidence="2 7" id="KW-0812">Transmembrane</keyword>
<dbReference type="InterPro" id="IPR013525">
    <property type="entry name" value="ABC2_TM"/>
</dbReference>
<dbReference type="Gene3D" id="3.40.1710.10">
    <property type="entry name" value="abc type-2 transporter like domain"/>
    <property type="match status" value="1"/>
</dbReference>
<dbReference type="EMBL" id="FPAJ01000004">
    <property type="protein sequence ID" value="SFT01740.1"/>
    <property type="molecule type" value="Genomic_DNA"/>
</dbReference>
<evidence type="ECO:0000259" key="9">
    <source>
        <dbReference type="PROSITE" id="PS51012"/>
    </source>
</evidence>
<keyword evidence="6 7" id="KW-0472">Membrane</keyword>
<evidence type="ECO:0000256" key="1">
    <source>
        <dbReference type="ARBA" id="ARBA00004141"/>
    </source>
</evidence>
<dbReference type="AlphaFoldDB" id="A0A1I6UJZ1"/>
<dbReference type="InterPro" id="IPR047651">
    <property type="entry name" value="ABC2_perm_RbbA"/>
</dbReference>
<dbReference type="CDD" id="cd03230">
    <property type="entry name" value="ABC_DR_subfamily_A"/>
    <property type="match status" value="2"/>
</dbReference>
<evidence type="ECO:0000256" key="5">
    <source>
        <dbReference type="ARBA" id="ARBA00022989"/>
    </source>
</evidence>
<dbReference type="Proteomes" id="UP000199239">
    <property type="component" value="Unassembled WGS sequence"/>
</dbReference>
<comment type="subcellular location">
    <subcellularLocation>
        <location evidence="1">Membrane</location>
        <topology evidence="1">Multi-pass membrane protein</topology>
    </subcellularLocation>
</comment>